<organism evidence="15 16">
    <name type="scientific">Coilia grayii</name>
    <name type="common">Gray's grenadier anchovy</name>
    <dbReference type="NCBI Taxonomy" id="363190"/>
    <lineage>
        <taxon>Eukaryota</taxon>
        <taxon>Metazoa</taxon>
        <taxon>Chordata</taxon>
        <taxon>Craniata</taxon>
        <taxon>Vertebrata</taxon>
        <taxon>Euteleostomi</taxon>
        <taxon>Actinopterygii</taxon>
        <taxon>Neopterygii</taxon>
        <taxon>Teleostei</taxon>
        <taxon>Clupei</taxon>
        <taxon>Clupeiformes</taxon>
        <taxon>Clupeoidei</taxon>
        <taxon>Engraulidae</taxon>
        <taxon>Coilinae</taxon>
        <taxon>Coilia</taxon>
    </lineage>
</organism>
<dbReference type="PANTHER" id="PTHR24225:SF29">
    <property type="entry name" value="C5A ANAPHYLATOXIN CHEMOTACTIC RECEPTOR 1"/>
    <property type="match status" value="1"/>
</dbReference>
<evidence type="ECO:0000256" key="13">
    <source>
        <dbReference type="SAM" id="Phobius"/>
    </source>
</evidence>
<comment type="caution">
    <text evidence="15">The sequence shown here is derived from an EMBL/GenBank/DDBJ whole genome shotgun (WGS) entry which is preliminary data.</text>
</comment>
<keyword evidence="2" id="KW-1003">Cell membrane</keyword>
<keyword evidence="10" id="KW-0807">Transducer</keyword>
<keyword evidence="16" id="KW-1185">Reference proteome</keyword>
<dbReference type="InterPro" id="IPR000826">
    <property type="entry name" value="Formyl_rcpt-rel"/>
</dbReference>
<reference evidence="15 16" key="1">
    <citation type="submission" date="2024-09" db="EMBL/GenBank/DDBJ databases">
        <title>A chromosome-level genome assembly of Gray's grenadier anchovy, Coilia grayii.</title>
        <authorList>
            <person name="Fu Z."/>
        </authorList>
    </citation>
    <scope>NUCLEOTIDE SEQUENCE [LARGE SCALE GENOMIC DNA]</scope>
    <source>
        <strain evidence="15">G4</strain>
        <tissue evidence="15">Muscle</tissue>
    </source>
</reference>
<evidence type="ECO:0000256" key="12">
    <source>
        <dbReference type="SAM" id="MobiDB-lite"/>
    </source>
</evidence>
<keyword evidence="7 13" id="KW-0472">Membrane</keyword>
<feature type="region of interest" description="Disordered" evidence="12">
    <location>
        <begin position="339"/>
        <end position="358"/>
    </location>
</feature>
<dbReference type="Proteomes" id="UP001591681">
    <property type="component" value="Unassembled WGS sequence"/>
</dbReference>
<name>A0ABD1JKU0_9TELE</name>
<accession>A0ABD1JKU0</accession>
<feature type="transmembrane region" description="Helical" evidence="13">
    <location>
        <begin position="83"/>
        <end position="102"/>
    </location>
</feature>
<evidence type="ECO:0000256" key="10">
    <source>
        <dbReference type="ARBA" id="ARBA00023224"/>
    </source>
</evidence>
<feature type="transmembrane region" description="Helical" evidence="13">
    <location>
        <begin position="122"/>
        <end position="143"/>
    </location>
</feature>
<evidence type="ECO:0000256" key="8">
    <source>
        <dbReference type="ARBA" id="ARBA00023157"/>
    </source>
</evidence>
<keyword evidence="5 13" id="KW-1133">Transmembrane helix</keyword>
<feature type="transmembrane region" description="Helical" evidence="13">
    <location>
        <begin position="295"/>
        <end position="313"/>
    </location>
</feature>
<evidence type="ECO:0000256" key="6">
    <source>
        <dbReference type="ARBA" id="ARBA00023040"/>
    </source>
</evidence>
<evidence type="ECO:0000259" key="14">
    <source>
        <dbReference type="PROSITE" id="PS50262"/>
    </source>
</evidence>
<comment type="subcellular location">
    <subcellularLocation>
        <location evidence="1">Cell membrane</location>
        <topology evidence="1">Multi-pass membrane protein</topology>
    </subcellularLocation>
</comment>
<keyword evidence="8" id="KW-1015">Disulfide bond</keyword>
<evidence type="ECO:0000256" key="2">
    <source>
        <dbReference type="ARBA" id="ARBA00022475"/>
    </source>
</evidence>
<keyword evidence="4 13" id="KW-0812">Transmembrane</keyword>
<feature type="transmembrane region" description="Helical" evidence="13">
    <location>
        <begin position="163"/>
        <end position="185"/>
    </location>
</feature>
<dbReference type="InterPro" id="IPR000276">
    <property type="entry name" value="GPCR_Rhodpsn"/>
</dbReference>
<dbReference type="GO" id="GO:0005886">
    <property type="term" value="C:plasma membrane"/>
    <property type="evidence" value="ECO:0007669"/>
    <property type="project" value="UniProtKB-SubCell"/>
</dbReference>
<dbReference type="SUPFAM" id="SSF81321">
    <property type="entry name" value="Family A G protein-coupled receptor-like"/>
    <property type="match status" value="1"/>
</dbReference>
<dbReference type="EMBL" id="JBHFQA010000014">
    <property type="protein sequence ID" value="KAL2087704.1"/>
    <property type="molecule type" value="Genomic_DNA"/>
</dbReference>
<dbReference type="PANTHER" id="PTHR24225">
    <property type="entry name" value="CHEMOTACTIC RECEPTOR"/>
    <property type="match status" value="1"/>
</dbReference>
<dbReference type="FunFam" id="1.20.1070.10:FF:000034">
    <property type="entry name" value="G-protein coupled receptor 1"/>
    <property type="match status" value="1"/>
</dbReference>
<keyword evidence="6" id="KW-0297">G-protein coupled receptor</keyword>
<evidence type="ECO:0000313" key="16">
    <source>
        <dbReference type="Proteomes" id="UP001591681"/>
    </source>
</evidence>
<evidence type="ECO:0000256" key="1">
    <source>
        <dbReference type="ARBA" id="ARBA00004651"/>
    </source>
</evidence>
<dbReference type="Pfam" id="PF00001">
    <property type="entry name" value="7tm_1"/>
    <property type="match status" value="1"/>
</dbReference>
<comment type="similarity">
    <text evidence="11">Belongs to the chemokine-like receptor (CMKLR) family.</text>
</comment>
<dbReference type="PRINTS" id="PR00526">
    <property type="entry name" value="FMETLEUPHER"/>
</dbReference>
<keyword evidence="9" id="KW-0675">Receptor</keyword>
<evidence type="ECO:0000256" key="7">
    <source>
        <dbReference type="ARBA" id="ARBA00023136"/>
    </source>
</evidence>
<dbReference type="Gene3D" id="1.20.1070.10">
    <property type="entry name" value="Rhodopsin 7-helix transmembrane proteins"/>
    <property type="match status" value="1"/>
</dbReference>
<dbReference type="GO" id="GO:0006935">
    <property type="term" value="P:chemotaxis"/>
    <property type="evidence" value="ECO:0007669"/>
    <property type="project" value="UniProtKB-KW"/>
</dbReference>
<dbReference type="InterPro" id="IPR017452">
    <property type="entry name" value="GPCR_Rhodpsn_7TM"/>
</dbReference>
<feature type="domain" description="G-protein coupled receptors family 1 profile" evidence="14">
    <location>
        <begin position="65"/>
        <end position="310"/>
    </location>
</feature>
<proteinExistence type="inferred from homology"/>
<evidence type="ECO:0000256" key="9">
    <source>
        <dbReference type="ARBA" id="ARBA00023170"/>
    </source>
</evidence>
<keyword evidence="3" id="KW-0145">Chemotaxis</keyword>
<evidence type="ECO:0000256" key="3">
    <source>
        <dbReference type="ARBA" id="ARBA00022500"/>
    </source>
</evidence>
<evidence type="ECO:0000313" key="15">
    <source>
        <dbReference type="EMBL" id="KAL2087704.1"/>
    </source>
</evidence>
<dbReference type="PRINTS" id="PR00237">
    <property type="entry name" value="GPCRRHODOPSN"/>
</dbReference>
<gene>
    <name evidence="15" type="ORF">ACEWY4_016532</name>
</gene>
<protein>
    <recommendedName>
        <fullName evidence="14">G-protein coupled receptors family 1 profile domain-containing protein</fullName>
    </recommendedName>
</protein>
<evidence type="ECO:0000256" key="5">
    <source>
        <dbReference type="ARBA" id="ARBA00022989"/>
    </source>
</evidence>
<evidence type="ECO:0000256" key="4">
    <source>
        <dbReference type="ARBA" id="ARBA00022692"/>
    </source>
</evidence>
<sequence length="358" mass="40319">MEPLFFNDANYWPNTSYEDPEEPQEGEYYDYENMTFASETSAAQNAVKIISITIYSLTFLLGVPGNAFVLWIAGLKMKRTVNVLWFINLAVADFLCCLSVPFSISDTILDSRWPYGTALCKIITPFVILSMFASVFTLALISLDRLVLVVRPIWAQNHRSLGLAWGLCGLAWFLALLLSLPSMILKAAVTNIYTNITHCSYAIHDDDNLSKSVVATMQMTRFLIGFLIPLFIIITCYTLITLKVRNSSFRAKRAFKIIIAVVVAFFVCWLPYHALGLAREYGQDEEVVLLLDQPSIALAYVNSCLNPLLYVFMGQDFKEKVRLSLKRILENAFSEDTTHSSTRSKATQSRITSSSVQV</sequence>
<feature type="transmembrane region" description="Helical" evidence="13">
    <location>
        <begin position="254"/>
        <end position="275"/>
    </location>
</feature>
<dbReference type="AlphaFoldDB" id="A0ABD1JKU0"/>
<feature type="transmembrane region" description="Helical" evidence="13">
    <location>
        <begin position="49"/>
        <end position="71"/>
    </location>
</feature>
<dbReference type="GO" id="GO:0004930">
    <property type="term" value="F:G protein-coupled receptor activity"/>
    <property type="evidence" value="ECO:0007669"/>
    <property type="project" value="UniProtKB-KW"/>
</dbReference>
<evidence type="ECO:0000256" key="11">
    <source>
        <dbReference type="ARBA" id="ARBA00025736"/>
    </source>
</evidence>
<dbReference type="PROSITE" id="PS50262">
    <property type="entry name" value="G_PROTEIN_RECEP_F1_2"/>
    <property type="match status" value="1"/>
</dbReference>
<feature type="transmembrane region" description="Helical" evidence="13">
    <location>
        <begin position="222"/>
        <end position="242"/>
    </location>
</feature>